<organism evidence="2 3">
    <name type="scientific">Microdochium bolleyi</name>
    <dbReference type="NCBI Taxonomy" id="196109"/>
    <lineage>
        <taxon>Eukaryota</taxon>
        <taxon>Fungi</taxon>
        <taxon>Dikarya</taxon>
        <taxon>Ascomycota</taxon>
        <taxon>Pezizomycotina</taxon>
        <taxon>Sordariomycetes</taxon>
        <taxon>Xylariomycetidae</taxon>
        <taxon>Xylariales</taxon>
        <taxon>Microdochiaceae</taxon>
        <taxon>Microdochium</taxon>
    </lineage>
</organism>
<dbReference type="Pfam" id="PF06985">
    <property type="entry name" value="HET"/>
    <property type="match status" value="1"/>
</dbReference>
<feature type="non-terminal residue" evidence="2">
    <location>
        <position position="133"/>
    </location>
</feature>
<dbReference type="InterPro" id="IPR052895">
    <property type="entry name" value="HetReg/Transcr_Mod"/>
</dbReference>
<keyword evidence="3" id="KW-1185">Reference proteome</keyword>
<evidence type="ECO:0000259" key="1">
    <source>
        <dbReference type="Pfam" id="PF06985"/>
    </source>
</evidence>
<dbReference type="PANTHER" id="PTHR24148:SF73">
    <property type="entry name" value="HET DOMAIN PROTEIN (AFU_ORTHOLOGUE AFUA_8G01020)"/>
    <property type="match status" value="1"/>
</dbReference>
<dbReference type="InterPro" id="IPR010730">
    <property type="entry name" value="HET"/>
</dbReference>
<dbReference type="Proteomes" id="UP000070501">
    <property type="component" value="Unassembled WGS sequence"/>
</dbReference>
<evidence type="ECO:0000313" key="2">
    <source>
        <dbReference type="EMBL" id="KXJ87678.1"/>
    </source>
</evidence>
<feature type="domain" description="Heterokaryon incompatibility" evidence="1">
    <location>
        <begin position="54"/>
        <end position="130"/>
    </location>
</feature>
<dbReference type="AlphaFoldDB" id="A0A136IS29"/>
<dbReference type="STRING" id="196109.A0A136IS29"/>
<name>A0A136IS29_9PEZI</name>
<dbReference type="InParanoid" id="A0A136IS29"/>
<dbReference type="EMBL" id="KQ964261">
    <property type="protein sequence ID" value="KXJ87678.1"/>
    <property type="molecule type" value="Genomic_DNA"/>
</dbReference>
<gene>
    <name evidence="2" type="ORF">Micbo1qcDRAFT_167233</name>
</gene>
<dbReference type="OrthoDB" id="5571888at2759"/>
<reference evidence="3" key="1">
    <citation type="submission" date="2016-02" db="EMBL/GenBank/DDBJ databases">
        <title>Draft genome sequence of Microdochium bolleyi, a fungal endophyte of beachgrass.</title>
        <authorList>
            <consortium name="DOE Joint Genome Institute"/>
            <person name="David A.S."/>
            <person name="May G."/>
            <person name="Haridas S."/>
            <person name="Lim J."/>
            <person name="Wang M."/>
            <person name="Labutti K."/>
            <person name="Lipzen A."/>
            <person name="Barry K."/>
            <person name="Grigoriev I.V."/>
        </authorList>
    </citation>
    <scope>NUCLEOTIDE SEQUENCE [LARGE SCALE GENOMIC DNA]</scope>
    <source>
        <strain evidence="3">J235TASD1</strain>
    </source>
</reference>
<protein>
    <submittedName>
        <fullName evidence="2">Heterokaryon incompatibility protein-domain-containing protein</fullName>
    </submittedName>
</protein>
<accession>A0A136IS29</accession>
<sequence>MASPFSYDPLRGAQFRLLRLGPAESHDSSASPDTENVSICCDISNHDLDQHPEYTALSYTWGTGEPSKAILLNGTLFPVRDNLYQLWWIDAICINQDDISERSSQVALMRRIYRQASRIVIWLGPAADDSDQA</sequence>
<proteinExistence type="predicted"/>
<dbReference type="PANTHER" id="PTHR24148">
    <property type="entry name" value="ANKYRIN REPEAT DOMAIN-CONTAINING PROTEIN 39 HOMOLOG-RELATED"/>
    <property type="match status" value="1"/>
</dbReference>
<evidence type="ECO:0000313" key="3">
    <source>
        <dbReference type="Proteomes" id="UP000070501"/>
    </source>
</evidence>